<comment type="caution">
    <text evidence="3">The sequence shown here is derived from an EMBL/GenBank/DDBJ whole genome shotgun (WGS) entry which is preliminary data.</text>
</comment>
<organism evidence="3 4">
    <name type="scientific">Olsenella profusa</name>
    <dbReference type="NCBI Taxonomy" id="138595"/>
    <lineage>
        <taxon>Bacteria</taxon>
        <taxon>Bacillati</taxon>
        <taxon>Actinomycetota</taxon>
        <taxon>Coriobacteriia</taxon>
        <taxon>Coriobacteriales</taxon>
        <taxon>Atopobiaceae</taxon>
        <taxon>Olsenella</taxon>
    </lineage>
</organism>
<keyword evidence="4" id="KW-1185">Reference proteome</keyword>
<feature type="region of interest" description="Disordered" evidence="1">
    <location>
        <begin position="1"/>
        <end position="121"/>
    </location>
</feature>
<keyword evidence="2" id="KW-1133">Transmembrane helix</keyword>
<evidence type="ECO:0000256" key="1">
    <source>
        <dbReference type="SAM" id="MobiDB-lite"/>
    </source>
</evidence>
<name>A0ABS2F3S8_9ACTN</name>
<dbReference type="RefSeq" id="WP_204793987.1">
    <property type="nucleotide sequence ID" value="NZ_JACSNQ010000030.1"/>
</dbReference>
<reference evidence="3 4" key="1">
    <citation type="journal article" date="2021" name="Sci. Rep.">
        <title>The distribution of antibiotic resistance genes in chicken gut microbiota commensals.</title>
        <authorList>
            <person name="Juricova H."/>
            <person name="Matiasovicova J."/>
            <person name="Kubasova T."/>
            <person name="Cejkova D."/>
            <person name="Rychlik I."/>
        </authorList>
    </citation>
    <scope>NUCLEOTIDE SEQUENCE [LARGE SCALE GENOMIC DNA]</scope>
    <source>
        <strain evidence="3 4">An794</strain>
    </source>
</reference>
<accession>A0ABS2F3S8</accession>
<sequence>MPKHRLSRTEEVQVDPFSAGEPELPWAGEPEPLGGEKDPQAADVLSDENWVAETSGQVGSLHADDDYVAPTKPQSHYDAPSTDEPASPRARKKAAQAQRKRAMRAASSSDPGQPTSTRHRSHPFRIAVSLIVAVSLLGSVISCVGSAVEDVAGAASDALDSLFSEDDQSSGGWSDTFSGADASAGAPSDPAASDDQDDQAVADALEARLDVLLAEPSSGELHELVAGYLSDKVSSLFGYTTDELGIDADAWATWYLGTVSFEMDSGFAYGDGSGTAYAYLSAPDANSFVWDFYGSVSDYLFGNGLWGRFEDANSEVALPSEEQRTHIRSVFDDVTAATEPVDSQLVSSYVNQEGDAWVVDEQDLTTSLTSAFGLY</sequence>
<dbReference type="Proteomes" id="UP000712527">
    <property type="component" value="Unassembled WGS sequence"/>
</dbReference>
<evidence type="ECO:0000313" key="4">
    <source>
        <dbReference type="Proteomes" id="UP000712527"/>
    </source>
</evidence>
<feature type="region of interest" description="Disordered" evidence="1">
    <location>
        <begin position="164"/>
        <end position="198"/>
    </location>
</feature>
<dbReference type="EMBL" id="JACSNQ010000030">
    <property type="protein sequence ID" value="MBM6775651.1"/>
    <property type="molecule type" value="Genomic_DNA"/>
</dbReference>
<feature type="compositionally biased region" description="Low complexity" evidence="1">
    <location>
        <begin position="178"/>
        <end position="191"/>
    </location>
</feature>
<proteinExistence type="predicted"/>
<feature type="compositionally biased region" description="Basic residues" evidence="1">
    <location>
        <begin position="89"/>
        <end position="103"/>
    </location>
</feature>
<feature type="transmembrane region" description="Helical" evidence="2">
    <location>
        <begin position="126"/>
        <end position="148"/>
    </location>
</feature>
<keyword evidence="2" id="KW-0472">Membrane</keyword>
<evidence type="ECO:0000256" key="2">
    <source>
        <dbReference type="SAM" id="Phobius"/>
    </source>
</evidence>
<protein>
    <submittedName>
        <fullName evidence="3">Uncharacterized protein</fullName>
    </submittedName>
</protein>
<gene>
    <name evidence="3" type="ORF">H9X80_08890</name>
</gene>
<evidence type="ECO:0000313" key="3">
    <source>
        <dbReference type="EMBL" id="MBM6775651.1"/>
    </source>
</evidence>
<keyword evidence="2" id="KW-0812">Transmembrane</keyword>